<dbReference type="PROSITE" id="PS50011">
    <property type="entry name" value="PROTEIN_KINASE_DOM"/>
    <property type="match status" value="1"/>
</dbReference>
<dbReference type="PANTHER" id="PTHR24361">
    <property type="entry name" value="MITOGEN-ACTIVATED KINASE KINASE KINASE"/>
    <property type="match status" value="1"/>
</dbReference>
<gene>
    <name evidence="3" type="ORF">GP486_000928</name>
</gene>
<dbReference type="InterPro" id="IPR000719">
    <property type="entry name" value="Prot_kinase_dom"/>
</dbReference>
<dbReference type="CDD" id="cd00180">
    <property type="entry name" value="PKc"/>
    <property type="match status" value="1"/>
</dbReference>
<proteinExistence type="predicted"/>
<dbReference type="Pfam" id="PF00069">
    <property type="entry name" value="Pkinase"/>
    <property type="match status" value="1"/>
</dbReference>
<dbReference type="Gene3D" id="3.30.200.20">
    <property type="entry name" value="Phosphorylase Kinase, domain 1"/>
    <property type="match status" value="1"/>
</dbReference>
<dbReference type="EMBL" id="JAGHQM010000070">
    <property type="protein sequence ID" value="KAH0565672.1"/>
    <property type="molecule type" value="Genomic_DNA"/>
</dbReference>
<dbReference type="SMART" id="SM00220">
    <property type="entry name" value="S_TKc"/>
    <property type="match status" value="1"/>
</dbReference>
<reference evidence="3" key="1">
    <citation type="submission" date="2021-03" db="EMBL/GenBank/DDBJ databases">
        <title>Comparative genomics and phylogenomic investigation of the class Geoglossomycetes provide insights into ecological specialization and systematics.</title>
        <authorList>
            <person name="Melie T."/>
            <person name="Pirro S."/>
            <person name="Miller A.N."/>
            <person name="Quandt A."/>
        </authorList>
    </citation>
    <scope>NUCLEOTIDE SEQUENCE</scope>
    <source>
        <strain evidence="3">CAQ_001_2017</strain>
    </source>
</reference>
<evidence type="ECO:0000256" key="1">
    <source>
        <dbReference type="SAM" id="Phobius"/>
    </source>
</evidence>
<dbReference type="GO" id="GO:0005524">
    <property type="term" value="F:ATP binding"/>
    <property type="evidence" value="ECO:0007669"/>
    <property type="project" value="InterPro"/>
</dbReference>
<dbReference type="GO" id="GO:0005737">
    <property type="term" value="C:cytoplasm"/>
    <property type="evidence" value="ECO:0007669"/>
    <property type="project" value="TreeGrafter"/>
</dbReference>
<organism evidence="3 4">
    <name type="scientific">Trichoglossum hirsutum</name>
    <dbReference type="NCBI Taxonomy" id="265104"/>
    <lineage>
        <taxon>Eukaryota</taxon>
        <taxon>Fungi</taxon>
        <taxon>Dikarya</taxon>
        <taxon>Ascomycota</taxon>
        <taxon>Pezizomycotina</taxon>
        <taxon>Geoglossomycetes</taxon>
        <taxon>Geoglossales</taxon>
        <taxon>Geoglossaceae</taxon>
        <taxon>Trichoglossum</taxon>
    </lineage>
</organism>
<dbReference type="SUPFAM" id="SSF56112">
    <property type="entry name" value="Protein kinase-like (PK-like)"/>
    <property type="match status" value="1"/>
</dbReference>
<evidence type="ECO:0000313" key="4">
    <source>
        <dbReference type="Proteomes" id="UP000750711"/>
    </source>
</evidence>
<dbReference type="PANTHER" id="PTHR24361:SF613">
    <property type="entry name" value="NUCLEAR RECEPTOR-BINDING PROTEIN-RELATED"/>
    <property type="match status" value="1"/>
</dbReference>
<keyword evidence="1" id="KW-1133">Transmembrane helix</keyword>
<evidence type="ECO:0000259" key="2">
    <source>
        <dbReference type="PROSITE" id="PS50011"/>
    </source>
</evidence>
<comment type="caution">
    <text evidence="3">The sequence shown here is derived from an EMBL/GenBank/DDBJ whole genome shotgun (WGS) entry which is preliminary data.</text>
</comment>
<dbReference type="InterPro" id="IPR053235">
    <property type="entry name" value="Ser_Thr_kinase"/>
</dbReference>
<sequence>MGKDNSLNLTTHKRNSYVVESELGRGAHGIIDAVREKSTGNLYARKRIRMRNGTKETPLSEIQVMERLKHPHMIALISSFIQGPVMELLISPVADEDLDKFLRRISIERDGRKLNQMRLNLGKWIGCLANGLAYLHDTSFVRHKDIKPMNILVHGNNVLFADFGISKLFVDGQNLTTEGPERGTIMYCAPEVFDYKPRNTSADIFSLGCVFLEMLTCLSEVPLDEFHQYMIGESQERSFHSNIGFVMSWTHVLLGHPGGQHLYLPLVLCRDMLKVDPRERPAARNIANTLALHPPFCGDCCADLEKPRSTQQFTLSKTELTHIMNNSRVLTIFLVAIVLGFSHFTLISRLIASHLGRTTITVTPPIVGTSAYESSKVPETFVVPEMVTTLEATIIPDAATILEVPPALVSAVLSAVQEIFATLVAGNNLKHRDTLTSRATTMAIYGAVIRPLLSITLGSILHRISSTRINFITRITHALVSNFIVSNPSPLHALYPGADGLRSFTKHPIHPIRLLTPTLLNSSSLLKPLSTKYPYCLSPATRLPRSFWQTGPEPSYK</sequence>
<dbReference type="AlphaFoldDB" id="A0A9P8LHM4"/>
<dbReference type="Gene3D" id="1.10.510.10">
    <property type="entry name" value="Transferase(Phosphotransferase) domain 1"/>
    <property type="match status" value="1"/>
</dbReference>
<feature type="domain" description="Protein kinase" evidence="2">
    <location>
        <begin position="17"/>
        <end position="296"/>
    </location>
</feature>
<accession>A0A9P8LHM4</accession>
<keyword evidence="1" id="KW-0812">Transmembrane</keyword>
<dbReference type="InterPro" id="IPR008271">
    <property type="entry name" value="Ser/Thr_kinase_AS"/>
</dbReference>
<protein>
    <recommendedName>
        <fullName evidence="2">Protein kinase domain-containing protein</fullName>
    </recommendedName>
</protein>
<dbReference type="Proteomes" id="UP000750711">
    <property type="component" value="Unassembled WGS sequence"/>
</dbReference>
<feature type="transmembrane region" description="Helical" evidence="1">
    <location>
        <begin position="329"/>
        <end position="347"/>
    </location>
</feature>
<dbReference type="PROSITE" id="PS00108">
    <property type="entry name" value="PROTEIN_KINASE_ST"/>
    <property type="match status" value="1"/>
</dbReference>
<name>A0A9P8LHM4_9PEZI</name>
<keyword evidence="4" id="KW-1185">Reference proteome</keyword>
<dbReference type="GO" id="GO:0004674">
    <property type="term" value="F:protein serine/threonine kinase activity"/>
    <property type="evidence" value="ECO:0007669"/>
    <property type="project" value="TreeGrafter"/>
</dbReference>
<evidence type="ECO:0000313" key="3">
    <source>
        <dbReference type="EMBL" id="KAH0565672.1"/>
    </source>
</evidence>
<keyword evidence="1" id="KW-0472">Membrane</keyword>
<dbReference type="InterPro" id="IPR011009">
    <property type="entry name" value="Kinase-like_dom_sf"/>
</dbReference>